<keyword evidence="2" id="KW-0808">Transferase</keyword>
<accession>A0A8K0HD41</accession>
<organism evidence="5 6">
    <name type="scientific">Rhamnella rubrinervis</name>
    <dbReference type="NCBI Taxonomy" id="2594499"/>
    <lineage>
        <taxon>Eukaryota</taxon>
        <taxon>Viridiplantae</taxon>
        <taxon>Streptophyta</taxon>
        <taxon>Embryophyta</taxon>
        <taxon>Tracheophyta</taxon>
        <taxon>Spermatophyta</taxon>
        <taxon>Magnoliopsida</taxon>
        <taxon>eudicotyledons</taxon>
        <taxon>Gunneridae</taxon>
        <taxon>Pentapetalae</taxon>
        <taxon>rosids</taxon>
        <taxon>fabids</taxon>
        <taxon>Rosales</taxon>
        <taxon>Rhamnaceae</taxon>
        <taxon>rhamnoid group</taxon>
        <taxon>Rhamneae</taxon>
        <taxon>Rhamnella</taxon>
    </lineage>
</organism>
<comment type="caution">
    <text evidence="5">The sequence shown here is derived from an EMBL/GenBank/DDBJ whole genome shotgun (WGS) entry which is preliminary data.</text>
</comment>
<dbReference type="AlphaFoldDB" id="A0A8K0HD41"/>
<name>A0A8K0HD41_9ROSA</name>
<dbReference type="GO" id="GO:0032259">
    <property type="term" value="P:methylation"/>
    <property type="evidence" value="ECO:0007669"/>
    <property type="project" value="UniProtKB-KW"/>
</dbReference>
<dbReference type="Proteomes" id="UP000796880">
    <property type="component" value="Unassembled WGS sequence"/>
</dbReference>
<keyword evidence="6" id="KW-1185">Reference proteome</keyword>
<dbReference type="Pfam" id="PF13649">
    <property type="entry name" value="Methyltransf_25"/>
    <property type="match status" value="1"/>
</dbReference>
<evidence type="ECO:0000256" key="2">
    <source>
        <dbReference type="ARBA" id="ARBA00022679"/>
    </source>
</evidence>
<feature type="domain" description="Methyltransferase" evidence="4">
    <location>
        <begin position="152"/>
        <end position="231"/>
    </location>
</feature>
<evidence type="ECO:0000259" key="4">
    <source>
        <dbReference type="Pfam" id="PF13649"/>
    </source>
</evidence>
<keyword evidence="1" id="KW-0489">Methyltransferase</keyword>
<keyword evidence="3" id="KW-0949">S-adenosyl-L-methionine</keyword>
<dbReference type="SUPFAM" id="SSF53335">
    <property type="entry name" value="S-adenosyl-L-methionine-dependent methyltransferases"/>
    <property type="match status" value="1"/>
</dbReference>
<dbReference type="OrthoDB" id="66144at2759"/>
<dbReference type="CDD" id="cd02440">
    <property type="entry name" value="AdoMet_MTases"/>
    <property type="match status" value="1"/>
</dbReference>
<evidence type="ECO:0000313" key="5">
    <source>
        <dbReference type="EMBL" id="KAF3449964.1"/>
    </source>
</evidence>
<dbReference type="InterPro" id="IPR041698">
    <property type="entry name" value="Methyltransf_25"/>
</dbReference>
<evidence type="ECO:0000256" key="1">
    <source>
        <dbReference type="ARBA" id="ARBA00022603"/>
    </source>
</evidence>
<reference evidence="5" key="1">
    <citation type="submission" date="2020-03" db="EMBL/GenBank/DDBJ databases">
        <title>A high-quality chromosome-level genome assembly of a woody plant with both climbing and erect habits, Rhamnella rubrinervis.</title>
        <authorList>
            <person name="Lu Z."/>
            <person name="Yang Y."/>
            <person name="Zhu X."/>
            <person name="Sun Y."/>
        </authorList>
    </citation>
    <scope>NUCLEOTIDE SEQUENCE</scope>
    <source>
        <strain evidence="5">BYM</strain>
        <tissue evidence="5">Leaf</tissue>
    </source>
</reference>
<gene>
    <name evidence="5" type="ORF">FNV43_RR06043</name>
</gene>
<dbReference type="NCBIfam" id="TIGR02021">
    <property type="entry name" value="BchM-ChlM"/>
    <property type="match status" value="1"/>
</dbReference>
<dbReference type="GO" id="GO:0046406">
    <property type="term" value="F:magnesium protoporphyrin IX methyltransferase activity"/>
    <property type="evidence" value="ECO:0007669"/>
    <property type="project" value="InterPro"/>
</dbReference>
<proteinExistence type="predicted"/>
<dbReference type="GO" id="GO:0015995">
    <property type="term" value="P:chlorophyll biosynthetic process"/>
    <property type="evidence" value="ECO:0007669"/>
    <property type="project" value="InterPro"/>
</dbReference>
<protein>
    <recommendedName>
        <fullName evidence="4">Methyltransferase domain-containing protein</fullName>
    </recommendedName>
</protein>
<dbReference type="PANTHER" id="PTHR43464:SF19">
    <property type="entry name" value="UBIQUINONE BIOSYNTHESIS O-METHYLTRANSFERASE, MITOCHONDRIAL"/>
    <property type="match status" value="1"/>
</dbReference>
<dbReference type="InterPro" id="IPR010251">
    <property type="entry name" value="Mg_prot_MeTrfase"/>
</dbReference>
<evidence type="ECO:0000313" key="6">
    <source>
        <dbReference type="Proteomes" id="UP000796880"/>
    </source>
</evidence>
<dbReference type="Gene3D" id="3.40.50.150">
    <property type="entry name" value="Vaccinia Virus protein VP39"/>
    <property type="match status" value="1"/>
</dbReference>
<dbReference type="InterPro" id="IPR029063">
    <property type="entry name" value="SAM-dependent_MTases_sf"/>
</dbReference>
<sequence>MAYSASLSSAVFFHGSPNPIPRLSPTLTRPSRQLRLPTPAALPPPLSTVAGDIDGTSIAVIGGGSVAALAAVFSLADPERRRKLQAVEVGGDDKEVVKEYFNNSGFQRWKKIYGETEDVNTVQKDIRLGHSKTVENVMKMLLDEGPIGGITVCDAGCGTGCLSIPLAKEGAIVSASDISAAMVAEAQAKAKEQLAGKDVMPKFEVRDLESLDGKYDTVICLDVLIHYPQRELFPGPSKATRAYLHAEADVERALNKVGWKIRKRGLITTQFYFARLVEAVPA</sequence>
<evidence type="ECO:0000256" key="3">
    <source>
        <dbReference type="ARBA" id="ARBA00022691"/>
    </source>
</evidence>
<dbReference type="PANTHER" id="PTHR43464">
    <property type="entry name" value="METHYLTRANSFERASE"/>
    <property type="match status" value="1"/>
</dbReference>
<dbReference type="EMBL" id="VOIH02000003">
    <property type="protein sequence ID" value="KAF3449964.1"/>
    <property type="molecule type" value="Genomic_DNA"/>
</dbReference>
<dbReference type="PROSITE" id="PS51556">
    <property type="entry name" value="SAM_MT_MG_PIX"/>
    <property type="match status" value="1"/>
</dbReference>